<organism evidence="1 2">
    <name type="scientific">Weissella oryzae (strain DSM 25784 / JCM 18191 / LMG 30913 / SG25)</name>
    <dbReference type="NCBI Taxonomy" id="1329250"/>
    <lineage>
        <taxon>Bacteria</taxon>
        <taxon>Bacillati</taxon>
        <taxon>Bacillota</taxon>
        <taxon>Bacilli</taxon>
        <taxon>Lactobacillales</taxon>
        <taxon>Lactobacillaceae</taxon>
        <taxon>Weissella</taxon>
    </lineage>
</organism>
<accession>A0A069D1W8</accession>
<dbReference type="Proteomes" id="UP000030643">
    <property type="component" value="Unassembled WGS sequence"/>
</dbReference>
<reference evidence="2" key="1">
    <citation type="journal article" date="2014" name="Genome Announc.">
        <title>Draft genome sequence of Weissella oryzae SG25T, isolated from fermented rice grains.</title>
        <authorList>
            <person name="Tanizawa Y."/>
            <person name="Fujisawa T."/>
            <person name="Mochizuki T."/>
            <person name="Kaminuma E."/>
            <person name="Suzuki Y."/>
            <person name="Nakamura Y."/>
            <person name="Tohno M."/>
        </authorList>
    </citation>
    <scope>NUCLEOTIDE SEQUENCE [LARGE SCALE GENOMIC DNA]</scope>
    <source>
        <strain evidence="2">DSM 25784 / JCM 18191 / LMG 30913 / SG25</strain>
    </source>
</reference>
<dbReference type="EMBL" id="DF820492">
    <property type="protein sequence ID" value="GAK31346.1"/>
    <property type="molecule type" value="Genomic_DNA"/>
</dbReference>
<dbReference type="eggNOG" id="ENOG503318H">
    <property type="taxonomic scope" value="Bacteria"/>
</dbReference>
<evidence type="ECO:0000313" key="2">
    <source>
        <dbReference type="Proteomes" id="UP000030643"/>
    </source>
</evidence>
<dbReference type="OrthoDB" id="9804743at2"/>
<dbReference type="InterPro" id="IPR053842">
    <property type="entry name" value="NikA-like"/>
</dbReference>
<dbReference type="STRING" id="1329250.WOSG25_090430"/>
<gene>
    <name evidence="1" type="ORF">WOSG25_090430</name>
</gene>
<keyword evidence="2" id="KW-1185">Reference proteome</keyword>
<dbReference type="Pfam" id="PF21983">
    <property type="entry name" value="NikA-like"/>
    <property type="match status" value="1"/>
</dbReference>
<sequence length="156" mass="17955">MTEKKKYKLQRPIQKIVRLSEQENELINKKVAASVQNNFQNFARLMLINGEVKFVDYSELRTLNSQVNRIGNNVNQVAKLAHLFNEISPAEIEELKGMLQEMKQLITGTLNQEIRNEKSIDLNNEQPDVNKIVEGLNKINDIGEEQINGLHETQNN</sequence>
<name>A0A069D1W8_WEIOS</name>
<evidence type="ECO:0000313" key="1">
    <source>
        <dbReference type="EMBL" id="GAK31346.1"/>
    </source>
</evidence>
<protein>
    <submittedName>
        <fullName evidence="1">Uncharacterized protein</fullName>
    </submittedName>
</protein>
<dbReference type="RefSeq" id="WP_082816204.1">
    <property type="nucleotide sequence ID" value="NZ_DF820492.1"/>
</dbReference>
<proteinExistence type="predicted"/>
<dbReference type="AlphaFoldDB" id="A0A069D1W8"/>